<evidence type="ECO:0000256" key="1">
    <source>
        <dbReference type="SAM" id="MobiDB-lite"/>
    </source>
</evidence>
<feature type="region of interest" description="Disordered" evidence="1">
    <location>
        <begin position="63"/>
        <end position="197"/>
    </location>
</feature>
<name>A0A6G0XFA9_9STRA</name>
<dbReference type="AlphaFoldDB" id="A0A6G0XFA9"/>
<feature type="region of interest" description="Disordered" evidence="1">
    <location>
        <begin position="1"/>
        <end position="37"/>
    </location>
</feature>
<dbReference type="VEuPathDB" id="FungiDB:AeMF1_003244"/>
<dbReference type="EMBL" id="VJMJ01000070">
    <property type="protein sequence ID" value="KAF0738889.1"/>
    <property type="molecule type" value="Genomic_DNA"/>
</dbReference>
<feature type="compositionally biased region" description="Acidic residues" evidence="1">
    <location>
        <begin position="98"/>
        <end position="110"/>
    </location>
</feature>
<evidence type="ECO:0000313" key="3">
    <source>
        <dbReference type="Proteomes" id="UP000481153"/>
    </source>
</evidence>
<feature type="compositionally biased region" description="Polar residues" evidence="1">
    <location>
        <begin position="286"/>
        <end position="296"/>
    </location>
</feature>
<organism evidence="2 3">
    <name type="scientific">Aphanomyces euteiches</name>
    <dbReference type="NCBI Taxonomy" id="100861"/>
    <lineage>
        <taxon>Eukaryota</taxon>
        <taxon>Sar</taxon>
        <taxon>Stramenopiles</taxon>
        <taxon>Oomycota</taxon>
        <taxon>Saprolegniomycetes</taxon>
        <taxon>Saprolegniales</taxon>
        <taxon>Verrucalvaceae</taxon>
        <taxon>Aphanomyces</taxon>
    </lineage>
</organism>
<evidence type="ECO:0000313" key="2">
    <source>
        <dbReference type="EMBL" id="KAF0738889.1"/>
    </source>
</evidence>
<comment type="caution">
    <text evidence="2">The sequence shown here is derived from an EMBL/GenBank/DDBJ whole genome shotgun (WGS) entry which is preliminary data.</text>
</comment>
<reference evidence="2 3" key="1">
    <citation type="submission" date="2019-07" db="EMBL/GenBank/DDBJ databases">
        <title>Genomics analysis of Aphanomyces spp. identifies a new class of oomycete effector associated with host adaptation.</title>
        <authorList>
            <person name="Gaulin E."/>
        </authorList>
    </citation>
    <scope>NUCLEOTIDE SEQUENCE [LARGE SCALE GENOMIC DNA]</scope>
    <source>
        <strain evidence="2 3">ATCC 201684</strain>
    </source>
</reference>
<keyword evidence="3" id="KW-1185">Reference proteome</keyword>
<gene>
    <name evidence="2" type="ORF">Ae201684_005498</name>
</gene>
<dbReference type="Proteomes" id="UP000481153">
    <property type="component" value="Unassembled WGS sequence"/>
</dbReference>
<accession>A0A6G0XFA9</accession>
<protein>
    <submittedName>
        <fullName evidence="2">Uncharacterized protein</fullName>
    </submittedName>
</protein>
<sequence length="313" mass="33902">MVVRKKQGGGGGGASKTGPKKDEETAEDANQATGLSLDEYFNSKKAYTLQTMKETSELLEKKEAKLKHDNAMVMSKDDDGDASAEAETIPVVPMHDDVDTEEDPYEDDYESDHGAEHSSSEPNLVAGLTLSDYLTGAATTKPKEKAKKGGPSKKVDEIEGMSLESYLGATSSSSPHDDDRKKKKKPPKIAAAPSIADKKIVVHQPFKKKTSAPNAGSKKLEIHSLKKSDGDVLLFKRDKAHMDKALVHNPLGKNNKHVKPKKKDTDDDSSAMAESHLFHPLPMLTANKSGSLDQPVSISDDDLDISRLPPLPH</sequence>
<proteinExistence type="predicted"/>
<feature type="region of interest" description="Disordered" evidence="1">
    <location>
        <begin position="244"/>
        <end position="313"/>
    </location>
</feature>